<sequence>AGPEQVVLPARQRPRCSGSDLGSAGQFPHLPPLSGCPWFRAAGGATSDRTARSHPQV</sequence>
<name>A0A383AGA7_9ZZZZ</name>
<dbReference type="AlphaFoldDB" id="A0A383AGA7"/>
<dbReference type="EMBL" id="UINC01191803">
    <property type="protein sequence ID" value="SVE06619.1"/>
    <property type="molecule type" value="Genomic_DNA"/>
</dbReference>
<proteinExistence type="predicted"/>
<evidence type="ECO:0000256" key="1">
    <source>
        <dbReference type="SAM" id="MobiDB-lite"/>
    </source>
</evidence>
<gene>
    <name evidence="2" type="ORF">METZ01_LOCUS459473</name>
</gene>
<evidence type="ECO:0000313" key="2">
    <source>
        <dbReference type="EMBL" id="SVE06619.1"/>
    </source>
</evidence>
<feature type="non-terminal residue" evidence="2">
    <location>
        <position position="1"/>
    </location>
</feature>
<feature type="region of interest" description="Disordered" evidence="1">
    <location>
        <begin position="1"/>
        <end position="24"/>
    </location>
</feature>
<reference evidence="2" key="1">
    <citation type="submission" date="2018-05" db="EMBL/GenBank/DDBJ databases">
        <authorList>
            <person name="Lanie J.A."/>
            <person name="Ng W.-L."/>
            <person name="Kazmierczak K.M."/>
            <person name="Andrzejewski T.M."/>
            <person name="Davidsen T.M."/>
            <person name="Wayne K.J."/>
            <person name="Tettelin H."/>
            <person name="Glass J.I."/>
            <person name="Rusch D."/>
            <person name="Podicherti R."/>
            <person name="Tsui H.-C.T."/>
            <person name="Winkler M.E."/>
        </authorList>
    </citation>
    <scope>NUCLEOTIDE SEQUENCE</scope>
</reference>
<organism evidence="2">
    <name type="scientific">marine metagenome</name>
    <dbReference type="NCBI Taxonomy" id="408172"/>
    <lineage>
        <taxon>unclassified sequences</taxon>
        <taxon>metagenomes</taxon>
        <taxon>ecological metagenomes</taxon>
    </lineage>
</organism>
<protein>
    <submittedName>
        <fullName evidence="2">Uncharacterized protein</fullName>
    </submittedName>
</protein>
<accession>A0A383AGA7</accession>
<feature type="non-terminal residue" evidence="2">
    <location>
        <position position="57"/>
    </location>
</feature>